<dbReference type="PANTHER" id="PTHR30606:SF9">
    <property type="entry name" value="LIPID A BIOSYNTHESIS LAUROYLTRANSFERASE"/>
    <property type="match status" value="1"/>
</dbReference>
<dbReference type="GO" id="GO:0016746">
    <property type="term" value="F:acyltransferase activity"/>
    <property type="evidence" value="ECO:0007669"/>
    <property type="project" value="UniProtKB-KW"/>
</dbReference>
<dbReference type="CDD" id="cd07984">
    <property type="entry name" value="LPLAT_LABLAT-like"/>
    <property type="match status" value="1"/>
</dbReference>
<comment type="subcellular location">
    <subcellularLocation>
        <location evidence="1">Cell inner membrane</location>
    </subcellularLocation>
</comment>
<evidence type="ECO:0000256" key="4">
    <source>
        <dbReference type="ARBA" id="ARBA00022679"/>
    </source>
</evidence>
<accession>A0A0C2R7G5</accession>
<evidence type="ECO:0000313" key="9">
    <source>
        <dbReference type="Proteomes" id="UP000031952"/>
    </source>
</evidence>
<reference evidence="8 9" key="1">
    <citation type="submission" date="2014-12" db="EMBL/GenBank/DDBJ databases">
        <title>Whole genome sequence of Candidatus Rickettsia asemboensis strain NMRCii isolated from cat fleas in west Kenya.</title>
        <authorList>
            <person name="Jima D."/>
            <person name="Luce-Fedrow A."/>
            <person name="Yang Y."/>
            <person name="Maina A.N."/>
            <person name="Snesrud E.C."/>
            <person name="Jarman R.G."/>
            <person name="Richards A.L."/>
            <person name="Hang J."/>
        </authorList>
    </citation>
    <scope>NUCLEOTIDE SEQUENCE [LARGE SCALE GENOMIC DNA]</scope>
    <source>
        <strain evidence="8 9">NMRCii</strain>
    </source>
</reference>
<evidence type="ECO:0000256" key="2">
    <source>
        <dbReference type="ARBA" id="ARBA00022475"/>
    </source>
</evidence>
<evidence type="ECO:0000256" key="7">
    <source>
        <dbReference type="SAM" id="Phobius"/>
    </source>
</evidence>
<gene>
    <name evidence="8" type="ORF">SB78_07035</name>
</gene>
<dbReference type="RefSeq" id="WP_041079619.1">
    <property type="nucleotide sequence ID" value="NZ_CP116496.1"/>
</dbReference>
<dbReference type="PANTHER" id="PTHR30606">
    <property type="entry name" value="LIPID A BIOSYNTHESIS LAUROYL ACYLTRANSFERASE"/>
    <property type="match status" value="1"/>
</dbReference>
<sequence>MKKFLKKLKHLIEYFVVIIFLKVIGMLGIDRAADICSFIARKVGILFAVNKIARRNIRAVFGDSFDIQKTIDQTWDNFGRFIGESAYVNKMSDTELEHRAEIIGFENIKKLEGQPFLLFSGHFANWDIGLNLLHKSYPKFAVIYRKANNPYVNKLINESRASDKLRLIPKGPDGSRALVRAIKEREAIAMLVDQKMNDGIEVPFLGYPAMTANAIAKIALQYKYPIIPCQIIRTKGSYFKVIVHPQLKFEQTGDNKVDCYNIMLNINQMLGGWVKQNPSQWFWFHNRWKK</sequence>
<evidence type="ECO:0000256" key="1">
    <source>
        <dbReference type="ARBA" id="ARBA00004533"/>
    </source>
</evidence>
<keyword evidence="4 8" id="KW-0808">Transferase</keyword>
<evidence type="ECO:0000256" key="5">
    <source>
        <dbReference type="ARBA" id="ARBA00023136"/>
    </source>
</evidence>
<dbReference type="NCBIfam" id="NF005150">
    <property type="entry name" value="PRK06628.1"/>
    <property type="match status" value="1"/>
</dbReference>
<keyword evidence="2" id="KW-1003">Cell membrane</keyword>
<proteinExistence type="predicted"/>
<dbReference type="Proteomes" id="UP000031952">
    <property type="component" value="Unassembled WGS sequence"/>
</dbReference>
<organism evidence="8 9">
    <name type="scientific">Rickettsia asembonensis</name>
    <dbReference type="NCBI Taxonomy" id="1068590"/>
    <lineage>
        <taxon>Bacteria</taxon>
        <taxon>Pseudomonadati</taxon>
        <taxon>Pseudomonadota</taxon>
        <taxon>Alphaproteobacteria</taxon>
        <taxon>Rickettsiales</taxon>
        <taxon>Rickettsiaceae</taxon>
        <taxon>Rickettsieae</taxon>
        <taxon>Rickettsia</taxon>
        <taxon>spotted fever group</taxon>
    </lineage>
</organism>
<evidence type="ECO:0000256" key="3">
    <source>
        <dbReference type="ARBA" id="ARBA00022519"/>
    </source>
</evidence>
<keyword evidence="9" id="KW-1185">Reference proteome</keyword>
<evidence type="ECO:0000256" key="6">
    <source>
        <dbReference type="ARBA" id="ARBA00023315"/>
    </source>
</evidence>
<keyword evidence="7" id="KW-1133">Transmembrane helix</keyword>
<protein>
    <submittedName>
        <fullName evidence="8">Lipid A biosynthesis lauroyl acyltransferase</fullName>
    </submittedName>
</protein>
<dbReference type="GO" id="GO:0005886">
    <property type="term" value="C:plasma membrane"/>
    <property type="evidence" value="ECO:0007669"/>
    <property type="project" value="UniProtKB-SubCell"/>
</dbReference>
<keyword evidence="3" id="KW-0997">Cell inner membrane</keyword>
<keyword evidence="7" id="KW-0812">Transmembrane</keyword>
<keyword evidence="5 7" id="KW-0472">Membrane</keyword>
<dbReference type="GO" id="GO:0009247">
    <property type="term" value="P:glycolipid biosynthetic process"/>
    <property type="evidence" value="ECO:0007669"/>
    <property type="project" value="UniProtKB-ARBA"/>
</dbReference>
<evidence type="ECO:0000313" key="8">
    <source>
        <dbReference type="EMBL" id="KIJ88218.1"/>
    </source>
</evidence>
<dbReference type="InterPro" id="IPR004960">
    <property type="entry name" value="LipA_acyltrans"/>
</dbReference>
<name>A0A0C2R7G5_9RICK</name>
<dbReference type="Pfam" id="PF03279">
    <property type="entry name" value="Lip_A_acyltrans"/>
    <property type="match status" value="1"/>
</dbReference>
<dbReference type="EMBL" id="JWSW01000087">
    <property type="protein sequence ID" value="KIJ88218.1"/>
    <property type="molecule type" value="Genomic_DNA"/>
</dbReference>
<dbReference type="AlphaFoldDB" id="A0A0C2R7G5"/>
<keyword evidence="6 8" id="KW-0012">Acyltransferase</keyword>
<feature type="transmembrane region" description="Helical" evidence="7">
    <location>
        <begin position="12"/>
        <end position="29"/>
    </location>
</feature>
<comment type="caution">
    <text evidence="8">The sequence shown here is derived from an EMBL/GenBank/DDBJ whole genome shotgun (WGS) entry which is preliminary data.</text>
</comment>